<feature type="domain" description="PKD" evidence="2">
    <location>
        <begin position="480"/>
        <end position="524"/>
    </location>
</feature>
<dbReference type="PANTHER" id="PTHR35580">
    <property type="entry name" value="CELL SURFACE GLYCOPROTEIN (S-LAYER PROTEIN)-LIKE PROTEIN"/>
    <property type="match status" value="1"/>
</dbReference>
<dbReference type="PROSITE" id="PS50093">
    <property type="entry name" value="PKD"/>
    <property type="match status" value="1"/>
</dbReference>
<dbReference type="Proteomes" id="UP000198510">
    <property type="component" value="Unassembled WGS sequence"/>
</dbReference>
<keyword evidence="4" id="KW-1185">Reference proteome</keyword>
<evidence type="ECO:0000256" key="1">
    <source>
        <dbReference type="SAM" id="SignalP"/>
    </source>
</evidence>
<dbReference type="Gene3D" id="2.40.10.500">
    <property type="match status" value="2"/>
</dbReference>
<dbReference type="Pfam" id="PF18962">
    <property type="entry name" value="Por_Secre_tail"/>
    <property type="match status" value="1"/>
</dbReference>
<name>A0A1G9RRR7_9BACT</name>
<dbReference type="STRING" id="1075417.SAMN05421823_111248"/>
<dbReference type="NCBIfam" id="TIGR04183">
    <property type="entry name" value="Por_Secre_tail"/>
    <property type="match status" value="1"/>
</dbReference>
<dbReference type="InterPro" id="IPR010620">
    <property type="entry name" value="SBBP_repeat"/>
</dbReference>
<sequence length="780" mass="83848">MHKITILTGSLLLSATLHAQVNQEWVERYDNAQEGNDYATALTVDDAGNVYVTGYSLDNDTDYDYATVKYNAEGVVQWVSRYEQSGDDSPVAIAVDNSGNVYVTGYSYGGSTDYDYATVKYNASGTQLWVKRYNYSSINGYDSPSALAVDDAGNVYVTGQSYGGTTYNYDYATVKYSPSGTQLWVKRYNGPNVNQDVATALALDASGNVYVTGRSWNGSNNTKFDVATVKYDTGGNLKWTSRYNGPSNNNDQGVGVAVDNAGYVYVTGPSYGSSSTGLDYATVKYNATTGTQVWVNRFNGDDSNNDISTAIAVDYAGDVYVTGYSLDNSTDYDYATVKYNGSSGSQQWANTYNGPGNGADYAMDIDVDNSGNAYVTGFSLGSTSSFDYATVKYDNSTGNQLWEKRYDGPANSYDRAAALVTDDANNVYVTGFSNGGSGYGYDYATVKYSQPNCDIPPSFTASPTGPQSVNTEITLEAYFESYRPEGVSFDWGDGTTEPAEVLEGHTATASHTYLTAGVYTVNVTTEGGCEGYTYPYKYVVIYDPLAGSVSGAGSFTSPSNANPDSPASTGTAYFGFLVAYDEPDDTVPSGYTYLGLTVASVGEFLSEDFEWLAINDDNAIFQGTGKINGSGNYGFLISSIDSDLHSSSAPDMLRVKIWDQDAGGVVVYDTQSGADDNADPTTPVKMGDIQIDAYSSPLVRSASGAQATTNFSLSIYPNPVRDVLTVEADGSHSIRIFNTLGREVMRQEVVGQTEISVQHLPTGLYFLHSEGLPIQRIVKY</sequence>
<organism evidence="3 4">
    <name type="scientific">Catalinimonas alkaloidigena</name>
    <dbReference type="NCBI Taxonomy" id="1075417"/>
    <lineage>
        <taxon>Bacteria</taxon>
        <taxon>Pseudomonadati</taxon>
        <taxon>Bacteroidota</taxon>
        <taxon>Cytophagia</taxon>
        <taxon>Cytophagales</taxon>
        <taxon>Catalimonadaceae</taxon>
        <taxon>Catalinimonas</taxon>
    </lineage>
</organism>
<dbReference type="InterPro" id="IPR026444">
    <property type="entry name" value="Secre_tail"/>
</dbReference>
<evidence type="ECO:0000259" key="2">
    <source>
        <dbReference type="PROSITE" id="PS50093"/>
    </source>
</evidence>
<feature type="signal peptide" evidence="1">
    <location>
        <begin position="1"/>
        <end position="19"/>
    </location>
</feature>
<dbReference type="EMBL" id="FNFO01000011">
    <property type="protein sequence ID" value="SDM26018.1"/>
    <property type="molecule type" value="Genomic_DNA"/>
</dbReference>
<dbReference type="InterPro" id="IPR035986">
    <property type="entry name" value="PKD_dom_sf"/>
</dbReference>
<dbReference type="InterPro" id="IPR015943">
    <property type="entry name" value="WD40/YVTN_repeat-like_dom_sf"/>
</dbReference>
<proteinExistence type="predicted"/>
<evidence type="ECO:0000313" key="4">
    <source>
        <dbReference type="Proteomes" id="UP000198510"/>
    </source>
</evidence>
<dbReference type="SUPFAM" id="SSF63829">
    <property type="entry name" value="Calcium-dependent phosphotriesterase"/>
    <property type="match status" value="1"/>
</dbReference>
<feature type="chain" id="PRO_5011776074" evidence="1">
    <location>
        <begin position="20"/>
        <end position="780"/>
    </location>
</feature>
<dbReference type="InterPro" id="IPR000601">
    <property type="entry name" value="PKD_dom"/>
</dbReference>
<dbReference type="SUPFAM" id="SSF49299">
    <property type="entry name" value="PKD domain"/>
    <property type="match status" value="1"/>
</dbReference>
<reference evidence="3 4" key="1">
    <citation type="submission" date="2016-10" db="EMBL/GenBank/DDBJ databases">
        <authorList>
            <person name="de Groot N.N."/>
        </authorList>
    </citation>
    <scope>NUCLEOTIDE SEQUENCE [LARGE SCALE GENOMIC DNA]</scope>
    <source>
        <strain evidence="3 4">DSM 25186</strain>
    </source>
</reference>
<dbReference type="PANTHER" id="PTHR35580:SF1">
    <property type="entry name" value="PHYTASE-LIKE DOMAIN-CONTAINING PROTEIN"/>
    <property type="match status" value="1"/>
</dbReference>
<gene>
    <name evidence="3" type="ORF">SAMN05421823_111248</name>
</gene>
<evidence type="ECO:0000313" key="3">
    <source>
        <dbReference type="EMBL" id="SDM26018.1"/>
    </source>
</evidence>
<protein>
    <submittedName>
        <fullName evidence="3">Por secretion system C-terminal sorting domain-containing protein</fullName>
    </submittedName>
</protein>
<dbReference type="Pfam" id="PF06739">
    <property type="entry name" value="SBBP"/>
    <property type="match status" value="3"/>
</dbReference>
<accession>A0A1G9RRR7</accession>
<dbReference type="Gene3D" id="2.130.10.10">
    <property type="entry name" value="YVTN repeat-like/Quinoprotein amine dehydrogenase"/>
    <property type="match status" value="1"/>
</dbReference>
<dbReference type="AlphaFoldDB" id="A0A1G9RRR7"/>
<dbReference type="InterPro" id="IPR052918">
    <property type="entry name" value="Motility_Chemotaxis_Reg"/>
</dbReference>
<keyword evidence="1" id="KW-0732">Signal</keyword>